<dbReference type="Proteomes" id="UP000295344">
    <property type="component" value="Unassembled WGS sequence"/>
</dbReference>
<accession>A0A4R7FSW4</accession>
<evidence type="ECO:0000313" key="3">
    <source>
        <dbReference type="Proteomes" id="UP000295344"/>
    </source>
</evidence>
<protein>
    <recommendedName>
        <fullName evidence="1">P68 RBP/TagC-like beta-propeller domain-containing protein</fullName>
    </recommendedName>
</protein>
<sequence length="360" mass="37888">MVELTRRTLLAGGAVALGTTAAAAAVLVPRAFPARAEPTAAPVASPTAPARTPVPHAPVARLGEPVLLASLAPRTSGAVMQQVERVATGELFMTQSRDGGGPGLYTTVVSRSAPTPDASGLHPELDAMTVLDGGHGLGLHVDLRPGGYDVWMSLQGPVSQGDPNGGRLARFAYTPGVYAIEQIPGGVTWLPQFPNRFGRPQESICTFDADRGVLVERMYDFATNTDEQYTLRSVDDLVRGVDRPLGRMTVPVNPPTMQGFATVDGSLFRWAGVSNGASGAPVPGDPMVLEQFDWATGDRIGYTPFPTLGQDASGTWRDGAYEPEGCSVLREPDGSVSLLVGVAVGVYGDHGWLVYRLPLT</sequence>
<dbReference type="AlphaFoldDB" id="A0A4R7FSW4"/>
<evidence type="ECO:0000313" key="2">
    <source>
        <dbReference type="EMBL" id="TDS80972.1"/>
    </source>
</evidence>
<reference evidence="2 3" key="1">
    <citation type="submission" date="2019-03" db="EMBL/GenBank/DDBJ databases">
        <title>Genomic Encyclopedia of Archaeal and Bacterial Type Strains, Phase II (KMG-II): from individual species to whole genera.</title>
        <authorList>
            <person name="Goeker M."/>
        </authorList>
    </citation>
    <scope>NUCLEOTIDE SEQUENCE [LARGE SCALE GENOMIC DNA]</scope>
    <source>
        <strain evidence="2 3">DSM 24782</strain>
    </source>
</reference>
<comment type="caution">
    <text evidence="2">The sequence shown here is derived from an EMBL/GenBank/DDBJ whole genome shotgun (WGS) entry which is preliminary data.</text>
</comment>
<dbReference type="RefSeq" id="WP_133765621.1">
    <property type="nucleotide sequence ID" value="NZ_BAAARP010000003.1"/>
</dbReference>
<keyword evidence="3" id="KW-1185">Reference proteome</keyword>
<dbReference type="InterPro" id="IPR048799">
    <property type="entry name" value="P68_RBP_TagC-like_beta-prop"/>
</dbReference>
<dbReference type="Pfam" id="PF21311">
    <property type="entry name" value="Phage_RBD_prop"/>
    <property type="match status" value="1"/>
</dbReference>
<evidence type="ECO:0000259" key="1">
    <source>
        <dbReference type="Pfam" id="PF21311"/>
    </source>
</evidence>
<dbReference type="InterPro" id="IPR006311">
    <property type="entry name" value="TAT_signal"/>
</dbReference>
<dbReference type="EMBL" id="SOAM01000001">
    <property type="protein sequence ID" value="TDS80972.1"/>
    <property type="molecule type" value="Genomic_DNA"/>
</dbReference>
<feature type="domain" description="P68 RBP/TagC-like beta-propeller" evidence="1">
    <location>
        <begin position="88"/>
        <end position="346"/>
    </location>
</feature>
<organism evidence="2 3">
    <name type="scientific">Amnibacterium kyonggiense</name>
    <dbReference type="NCBI Taxonomy" id="595671"/>
    <lineage>
        <taxon>Bacteria</taxon>
        <taxon>Bacillati</taxon>
        <taxon>Actinomycetota</taxon>
        <taxon>Actinomycetes</taxon>
        <taxon>Micrococcales</taxon>
        <taxon>Microbacteriaceae</taxon>
        <taxon>Amnibacterium</taxon>
    </lineage>
</organism>
<gene>
    <name evidence="2" type="ORF">CLV52_1544</name>
</gene>
<proteinExistence type="predicted"/>
<name>A0A4R7FSW4_9MICO</name>
<dbReference type="PROSITE" id="PS51318">
    <property type="entry name" value="TAT"/>
    <property type="match status" value="1"/>
</dbReference>